<dbReference type="WBParaSite" id="JU765_v2.g17546.t1">
    <property type="protein sequence ID" value="JU765_v2.g17546.t1"/>
    <property type="gene ID" value="JU765_v2.g17546"/>
</dbReference>
<protein>
    <submittedName>
        <fullName evidence="2">Uncharacterized protein</fullName>
    </submittedName>
</protein>
<reference evidence="2" key="1">
    <citation type="submission" date="2022-11" db="UniProtKB">
        <authorList>
            <consortium name="WormBaseParasite"/>
        </authorList>
    </citation>
    <scope>IDENTIFICATION</scope>
</reference>
<evidence type="ECO:0000313" key="1">
    <source>
        <dbReference type="Proteomes" id="UP000887576"/>
    </source>
</evidence>
<sequence length="573" mass="65840">MTDSYGFDVPDDDIDEFLRNLRNEPVPEQDQVPPRAPPPEPTPEAPPRNASRTIAVINYEDRHFEEKVDDVVPETIRNCFGISRNVNFELIRRNVVYKVVGSRFEPELVPGTFKVRIVQQPQRFAGGRQVSEEGRLVFIHCNDKMEKAAVNDQGHVTRIPFRNANRWGSKFLVDDKGKVTEFTDDGFEAFSEHYYLLYYDQTAPQMAEPDIQLLAKPRQTSLEGMTLTNAAVFWVLFVRGFACLSKTNNDLVLDLEKEDLKDCKALICAKSCKANLFQIASSINYLMAKHVDYISNYHEMSGKPVQWVHDFLKQIEKIDAETTEFIHVLATHLKNTEPNEATVKVIMELDDLKRLDSDNRLEGCRAEALEYDEDADNPLEINDQIIDKVARTSTAFVWPRSRHTDAHLHIAVFLQSFTKNRSYLKEITALIDEMAVDPNLDVTKLLSLLKFFKQLISSTKRSWISLLMFWTVVGRLRNSQSLSDLVRPPNRQQGRFEPIFLDFEKMLSVWRAVGSALPLAVNMNRVTDCSRDWDDMKTQIFDAQYRAEIAFHQAVISAENPDTKPGVLFPYEH</sequence>
<name>A0AC34QMH3_9BILA</name>
<dbReference type="Proteomes" id="UP000887576">
    <property type="component" value="Unplaced"/>
</dbReference>
<proteinExistence type="predicted"/>
<accession>A0AC34QMH3</accession>
<organism evidence="1 2">
    <name type="scientific">Panagrolaimus sp. JU765</name>
    <dbReference type="NCBI Taxonomy" id="591449"/>
    <lineage>
        <taxon>Eukaryota</taxon>
        <taxon>Metazoa</taxon>
        <taxon>Ecdysozoa</taxon>
        <taxon>Nematoda</taxon>
        <taxon>Chromadorea</taxon>
        <taxon>Rhabditida</taxon>
        <taxon>Tylenchina</taxon>
        <taxon>Panagrolaimomorpha</taxon>
        <taxon>Panagrolaimoidea</taxon>
        <taxon>Panagrolaimidae</taxon>
        <taxon>Panagrolaimus</taxon>
    </lineage>
</organism>
<evidence type="ECO:0000313" key="2">
    <source>
        <dbReference type="WBParaSite" id="JU765_v2.g17546.t1"/>
    </source>
</evidence>